<reference evidence="2" key="1">
    <citation type="submission" date="2022-10" db="EMBL/GenBank/DDBJ databases">
        <authorList>
            <person name="Kim H.S."/>
            <person name="Kim J.-S."/>
            <person name="Suh M.K."/>
            <person name="Eom M.K."/>
            <person name="Lee J.-S."/>
        </authorList>
    </citation>
    <scope>NUCLEOTIDE SEQUENCE</scope>
    <source>
        <strain evidence="2">LIP-5</strain>
    </source>
</reference>
<accession>A0AAE3ILI1</accession>
<keyword evidence="3" id="KW-1185">Reference proteome</keyword>
<protein>
    <submittedName>
        <fullName evidence="2">6-bladed beta-propeller</fullName>
    </submittedName>
</protein>
<evidence type="ECO:0000256" key="1">
    <source>
        <dbReference type="SAM" id="SignalP"/>
    </source>
</evidence>
<comment type="caution">
    <text evidence="2">The sequence shown here is derived from an EMBL/GenBank/DDBJ whole genome shotgun (WGS) entry which is preliminary data.</text>
</comment>
<dbReference type="RefSeq" id="WP_263036583.1">
    <property type="nucleotide sequence ID" value="NZ_JAOTPL010000001.1"/>
</dbReference>
<feature type="signal peptide" evidence="1">
    <location>
        <begin position="1"/>
        <end position="18"/>
    </location>
</feature>
<proteinExistence type="predicted"/>
<dbReference type="SUPFAM" id="SSF63825">
    <property type="entry name" value="YWTD domain"/>
    <property type="match status" value="1"/>
</dbReference>
<dbReference type="EMBL" id="JAOTPL010000001">
    <property type="protein sequence ID" value="MCU7693095.1"/>
    <property type="molecule type" value="Genomic_DNA"/>
</dbReference>
<feature type="chain" id="PRO_5042180932" evidence="1">
    <location>
        <begin position="19"/>
        <end position="409"/>
    </location>
</feature>
<gene>
    <name evidence="2" type="ORF">OD355_01045</name>
</gene>
<evidence type="ECO:0000313" key="3">
    <source>
        <dbReference type="Proteomes" id="UP001209317"/>
    </source>
</evidence>
<organism evidence="2 3">
    <name type="scientific">Haoranjiania flava</name>
    <dbReference type="NCBI Taxonomy" id="1856322"/>
    <lineage>
        <taxon>Bacteria</taxon>
        <taxon>Pseudomonadati</taxon>
        <taxon>Bacteroidota</taxon>
        <taxon>Chitinophagia</taxon>
        <taxon>Chitinophagales</taxon>
        <taxon>Chitinophagaceae</taxon>
        <taxon>Haoranjiania</taxon>
    </lineage>
</organism>
<dbReference type="Pfam" id="PF17170">
    <property type="entry name" value="DUF5128"/>
    <property type="match status" value="1"/>
</dbReference>
<sequence>MKLIIFYLLLLTPSAFYAQDVQKIYIDPSKAYGGNVSDYFDSVEYIHLETTKESTVGDIYQMIVTDSSYVIADLDTKSIFFFSLDGKFIKRIPDQYSIFYDQSNNQIVTLKFSGDKTKLYLSYSYLSGKKKQHDAIVDIKNADLPMIRFFMTPLENDYFLSLNQHIFNDKKISPSDTCFYLSVYKNDSLYKQLVPVPKNILRATQKISGYVPLPRVVEKGTFYFSTPFDFNLYKLNKDTAVRLYQLVFPSNRSLPKNIIESVNDKLLDSVKNKIYTSRTMIMNIENIFFSGSKLFFKLRIPSSVLAYNTSVNEYQYNFAYDTISKKLVSVDRLTPDNISAFLPIMGETSKTRGMVPFKNHLYSYLSSLVLFTAKEATKSKNPQYPLVLQQYFKTQNRKSNPVIVKMKLK</sequence>
<evidence type="ECO:0000313" key="2">
    <source>
        <dbReference type="EMBL" id="MCU7693095.1"/>
    </source>
</evidence>
<name>A0AAE3ILI1_9BACT</name>
<keyword evidence="1" id="KW-0732">Signal</keyword>
<dbReference type="AlphaFoldDB" id="A0AAE3ILI1"/>
<dbReference type="Proteomes" id="UP001209317">
    <property type="component" value="Unassembled WGS sequence"/>
</dbReference>